<feature type="region of interest" description="Disordered" evidence="2">
    <location>
        <begin position="217"/>
        <end position="248"/>
    </location>
</feature>
<evidence type="ECO:0000313" key="4">
    <source>
        <dbReference type="EMBL" id="CAE6014502.1"/>
    </source>
</evidence>
<feature type="domain" description="C2H2-type" evidence="3">
    <location>
        <begin position="119"/>
        <end position="141"/>
    </location>
</feature>
<keyword evidence="1" id="KW-0862">Zinc</keyword>
<name>A0A8S2A1S2_ARAAE</name>
<keyword evidence="5" id="KW-1185">Reference proteome</keyword>
<keyword evidence="1" id="KW-0479">Metal-binding</keyword>
<keyword evidence="1" id="KW-0863">Zinc-finger</keyword>
<dbReference type="SMART" id="SM00355">
    <property type="entry name" value="ZnF_C2H2"/>
    <property type="match status" value="2"/>
</dbReference>
<reference evidence="4" key="1">
    <citation type="submission" date="2021-01" db="EMBL/GenBank/DDBJ databases">
        <authorList>
            <person name="Bezrukov I."/>
        </authorList>
    </citation>
    <scope>NUCLEOTIDE SEQUENCE</scope>
</reference>
<feature type="domain" description="C2H2-type" evidence="3">
    <location>
        <begin position="51"/>
        <end position="78"/>
    </location>
</feature>
<dbReference type="Pfam" id="PF13912">
    <property type="entry name" value="zf-C2H2_6"/>
    <property type="match status" value="2"/>
</dbReference>
<dbReference type="Gene3D" id="3.30.160.60">
    <property type="entry name" value="Classic Zinc Finger"/>
    <property type="match status" value="1"/>
</dbReference>
<dbReference type="SUPFAM" id="SSF57667">
    <property type="entry name" value="beta-beta-alpha zinc fingers"/>
    <property type="match status" value="1"/>
</dbReference>
<dbReference type="PROSITE" id="PS50157">
    <property type="entry name" value="ZINC_FINGER_C2H2_2"/>
    <property type="match status" value="2"/>
</dbReference>
<dbReference type="EMBL" id="LR999454">
    <property type="protein sequence ID" value="CAE6014502.1"/>
    <property type="molecule type" value="Genomic_DNA"/>
</dbReference>
<gene>
    <name evidence="4" type="ORF">AARE701A_LOCUS9832</name>
</gene>
<feature type="region of interest" description="Disordered" evidence="2">
    <location>
        <begin position="261"/>
        <end position="293"/>
    </location>
</feature>
<dbReference type="PROSITE" id="PS00028">
    <property type="entry name" value="ZINC_FINGER_C2H2_1"/>
    <property type="match status" value="2"/>
</dbReference>
<feature type="region of interest" description="Disordered" evidence="2">
    <location>
        <begin position="1"/>
        <end position="45"/>
    </location>
</feature>
<organism evidence="4 5">
    <name type="scientific">Arabidopsis arenosa</name>
    <name type="common">Sand rock-cress</name>
    <name type="synonym">Cardaminopsis arenosa</name>
    <dbReference type="NCBI Taxonomy" id="38785"/>
    <lineage>
        <taxon>Eukaryota</taxon>
        <taxon>Viridiplantae</taxon>
        <taxon>Streptophyta</taxon>
        <taxon>Embryophyta</taxon>
        <taxon>Tracheophyta</taxon>
        <taxon>Spermatophyta</taxon>
        <taxon>Magnoliopsida</taxon>
        <taxon>eudicotyledons</taxon>
        <taxon>Gunneridae</taxon>
        <taxon>Pentapetalae</taxon>
        <taxon>rosids</taxon>
        <taxon>malvids</taxon>
        <taxon>Brassicales</taxon>
        <taxon>Brassicaceae</taxon>
        <taxon>Camelineae</taxon>
        <taxon>Arabidopsis</taxon>
    </lineage>
</organism>
<dbReference type="AlphaFoldDB" id="A0A8S2A1S2"/>
<dbReference type="Proteomes" id="UP000682877">
    <property type="component" value="Chromosome 4"/>
</dbReference>
<dbReference type="InterPro" id="IPR036236">
    <property type="entry name" value="Znf_C2H2_sf"/>
</dbReference>
<dbReference type="PANTHER" id="PTHR47591">
    <property type="entry name" value="ZINC FINGER PROTEIN ZAT2-RELATED"/>
    <property type="match status" value="1"/>
</dbReference>
<dbReference type="GO" id="GO:0008270">
    <property type="term" value="F:zinc ion binding"/>
    <property type="evidence" value="ECO:0007669"/>
    <property type="project" value="UniProtKB-KW"/>
</dbReference>
<evidence type="ECO:0000259" key="3">
    <source>
        <dbReference type="PROSITE" id="PS50157"/>
    </source>
</evidence>
<accession>A0A8S2A1S2</accession>
<proteinExistence type="predicted"/>
<evidence type="ECO:0000256" key="1">
    <source>
        <dbReference type="PROSITE-ProRule" id="PRU00042"/>
    </source>
</evidence>
<feature type="compositionally biased region" description="Basic and acidic residues" evidence="2">
    <location>
        <begin position="264"/>
        <end position="273"/>
    </location>
</feature>
<dbReference type="PANTHER" id="PTHR47591:SF13">
    <property type="entry name" value="OS02G0293900 PROTEIN"/>
    <property type="match status" value="1"/>
</dbReference>
<feature type="compositionally biased region" description="Basic and acidic residues" evidence="2">
    <location>
        <begin position="282"/>
        <end position="293"/>
    </location>
</feature>
<protein>
    <recommendedName>
        <fullName evidence="3">C2H2-type domain-containing protein</fullName>
    </recommendedName>
</protein>
<sequence>MKRTRDLYEDDDSSSSSESEEFHRTKLPVKVKLPEERSEDEDESPQPLRKHFCVICEKQFSSGKAYGGHVRIHSTEYNIKGKMKKTRMRIKKKKRKIGLLKKEKEKEIDLIRADVEGKIRCCLCGKEFQTMHSLFGHMRRHPDRSWKGIRPPPPPEKFNLSYLGDDDDVDDDDEDEDVMSRSMMMSDDVPEDVQEAACILMMLSYASSDYWAGIKKATESPKSEVRSPSCYKDDKEKDEVLGDGGMDDKKSLIVDMNIKMEVNSPRDEAKRSLGFDLNQPPYHEDHPDDSCWN</sequence>
<evidence type="ECO:0000313" key="5">
    <source>
        <dbReference type="Proteomes" id="UP000682877"/>
    </source>
</evidence>
<dbReference type="InterPro" id="IPR013087">
    <property type="entry name" value="Znf_C2H2_type"/>
</dbReference>
<evidence type="ECO:0000256" key="2">
    <source>
        <dbReference type="SAM" id="MobiDB-lite"/>
    </source>
</evidence>